<dbReference type="STRING" id="1569628.A0A316UWD9"/>
<feature type="compositionally biased region" description="Basic and acidic residues" evidence="1">
    <location>
        <begin position="480"/>
        <end position="496"/>
    </location>
</feature>
<evidence type="ECO:0000313" key="3">
    <source>
        <dbReference type="Proteomes" id="UP000245884"/>
    </source>
</evidence>
<feature type="region of interest" description="Disordered" evidence="1">
    <location>
        <begin position="344"/>
        <end position="376"/>
    </location>
</feature>
<reference evidence="2 3" key="1">
    <citation type="journal article" date="2018" name="Mol. Biol. Evol.">
        <title>Broad Genomic Sampling Reveals a Smut Pathogenic Ancestry of the Fungal Clade Ustilaginomycotina.</title>
        <authorList>
            <person name="Kijpornyongpan T."/>
            <person name="Mondo S.J."/>
            <person name="Barry K."/>
            <person name="Sandor L."/>
            <person name="Lee J."/>
            <person name="Lipzen A."/>
            <person name="Pangilinan J."/>
            <person name="LaButti K."/>
            <person name="Hainaut M."/>
            <person name="Henrissat B."/>
            <person name="Grigoriev I.V."/>
            <person name="Spatafora J.W."/>
            <person name="Aime M.C."/>
        </authorList>
    </citation>
    <scope>NUCLEOTIDE SEQUENCE [LARGE SCALE GENOMIC DNA]</scope>
    <source>
        <strain evidence="2 3">MCA 5214</strain>
    </source>
</reference>
<feature type="compositionally biased region" description="Low complexity" evidence="1">
    <location>
        <begin position="404"/>
        <end position="425"/>
    </location>
</feature>
<feature type="region of interest" description="Disordered" evidence="1">
    <location>
        <begin position="612"/>
        <end position="734"/>
    </location>
</feature>
<proteinExistence type="predicted"/>
<dbReference type="Proteomes" id="UP000245884">
    <property type="component" value="Unassembled WGS sequence"/>
</dbReference>
<feature type="region of interest" description="Disordered" evidence="1">
    <location>
        <begin position="260"/>
        <end position="309"/>
    </location>
</feature>
<feature type="compositionally biased region" description="Low complexity" evidence="1">
    <location>
        <begin position="625"/>
        <end position="635"/>
    </location>
</feature>
<evidence type="ECO:0000313" key="2">
    <source>
        <dbReference type="EMBL" id="PWN29314.1"/>
    </source>
</evidence>
<feature type="compositionally biased region" description="Polar residues" evidence="1">
    <location>
        <begin position="681"/>
        <end position="691"/>
    </location>
</feature>
<feature type="region of interest" description="Disordered" evidence="1">
    <location>
        <begin position="444"/>
        <end position="598"/>
    </location>
</feature>
<feature type="region of interest" description="Disordered" evidence="1">
    <location>
        <begin position="404"/>
        <end position="426"/>
    </location>
</feature>
<sequence>MADEEPVSAGASLPGYSLLPHDAAEALQFDIVPRSDASSFQAGYQGLQERGFQVWLRGDVLLKASPQALQGLTRCTIQLTADESVPSCSVPLHQASHILWTSPDLPTTSSSAAAQAHATHPPSVMPFEFSLPQHLPHCLHLPDIKLEYRLVATLHSTDTSQLPRTKTVSVHVTRYSAPGPPRQLLPASCATNGGFSEEPKVWKRTSPTDIEVTLARTLYRRGDHIPLRIQVAAPHDKLIAKGLRIRSVEAELVRRIETRATQPDEAASNPKARAKDRDTAGGWEPHAHLLSSEDAPRVTPPPSSPLATTSHQTILAYSGKACRFSLTRPLVLHLTLVPPFTSPALPHPSPDHDAPPAGLSPLTAGSAGGGGGCESVSQQTRLSEVAFQVKVYIRLRGPSASAAAEQARASTSPSGSSSAGASGSSNQDVTFESEIYVLPALAGAGAEGQEHAEEEATAEQPQPPASTPWPADEEDFDGYEDFRESREAFEEADGRDLPPTIVFNAEEAGNSADRRVVGGTATGPQEPPPTLQQSQHDLQIFPSGHAGQGGDDEALPPPHPERQGQGDGDGDAQVPSYENEGASTPRPPPAWSERIVFIEGVGEGERRLDFDGHVRDWSAPPPPTLSESSSSLAEPALPPFDGTLTSPPPCFDDQDESSPPPPPRTFAAHHGNTPQAVPASREQQQPRQASGTPVEPPPYMTMMAPAHNDAPSASSSSSTRGERKLYAPPRRVSN</sequence>
<dbReference type="AlphaFoldDB" id="A0A316UWD9"/>
<dbReference type="RefSeq" id="XP_025363926.1">
    <property type="nucleotide sequence ID" value="XM_025508799.1"/>
</dbReference>
<organism evidence="2 3">
    <name type="scientific">Jaminaea rosea</name>
    <dbReference type="NCBI Taxonomy" id="1569628"/>
    <lineage>
        <taxon>Eukaryota</taxon>
        <taxon>Fungi</taxon>
        <taxon>Dikarya</taxon>
        <taxon>Basidiomycota</taxon>
        <taxon>Ustilaginomycotina</taxon>
        <taxon>Exobasidiomycetes</taxon>
        <taxon>Microstromatales</taxon>
        <taxon>Microstromatales incertae sedis</taxon>
        <taxon>Jaminaea</taxon>
    </lineage>
</organism>
<feature type="compositionally biased region" description="Low complexity" evidence="1">
    <location>
        <begin position="355"/>
        <end position="365"/>
    </location>
</feature>
<keyword evidence="3" id="KW-1185">Reference proteome</keyword>
<evidence type="ECO:0000256" key="1">
    <source>
        <dbReference type="SAM" id="MobiDB-lite"/>
    </source>
</evidence>
<accession>A0A316UWD9</accession>
<dbReference type="GeneID" id="37030622"/>
<gene>
    <name evidence="2" type="ORF">BDZ90DRAFT_273371</name>
</gene>
<protein>
    <submittedName>
        <fullName evidence="2">Uncharacterized protein</fullName>
    </submittedName>
</protein>
<name>A0A316UWD9_9BASI</name>
<dbReference type="EMBL" id="KZ819663">
    <property type="protein sequence ID" value="PWN29314.1"/>
    <property type="molecule type" value="Genomic_DNA"/>
</dbReference>
<dbReference type="OrthoDB" id="3357813at2759"/>